<name>F0WCX7_9STRA</name>
<gene>
    <name evidence="1" type="primary">AlNc14C62G4502</name>
    <name evidence="1" type="ORF">ALNC14_051910</name>
</gene>
<dbReference type="EMBL" id="FR824107">
    <property type="protein sequence ID" value="CCA19048.1"/>
    <property type="molecule type" value="Genomic_DNA"/>
</dbReference>
<accession>F0WCX7</accession>
<sequence>MAAFKSTGRQDCRMFQRASLSSEQLFTLMFVLSGQRARPASGMKYTRLKADQTHTFSLYVKLEGVYLEKESICRANTTTIKGLNDSQANNKRLNRFTPKLSTSLPSELSRTRNTDMLKAIACVSIHFHVANSDHLTAFS</sequence>
<protein>
    <submittedName>
        <fullName evidence="1">AlNc14C62G4502 protein</fullName>
    </submittedName>
</protein>
<dbReference type="AlphaFoldDB" id="F0WCX7"/>
<reference evidence="1" key="1">
    <citation type="journal article" date="2011" name="PLoS Biol.">
        <title>Gene gain and loss during evolution of obligate parasitism in the white rust pathogen of Arabidopsis thaliana.</title>
        <authorList>
            <person name="Kemen E."/>
            <person name="Gardiner A."/>
            <person name="Schultz-Larsen T."/>
            <person name="Kemen A.C."/>
            <person name="Balmuth A.L."/>
            <person name="Robert-Seilaniantz A."/>
            <person name="Bailey K."/>
            <person name="Holub E."/>
            <person name="Studholme D.J."/>
            <person name="Maclean D."/>
            <person name="Jones J.D."/>
        </authorList>
    </citation>
    <scope>NUCLEOTIDE SEQUENCE</scope>
</reference>
<organism evidence="1">
    <name type="scientific">Albugo laibachii Nc14</name>
    <dbReference type="NCBI Taxonomy" id="890382"/>
    <lineage>
        <taxon>Eukaryota</taxon>
        <taxon>Sar</taxon>
        <taxon>Stramenopiles</taxon>
        <taxon>Oomycota</taxon>
        <taxon>Peronosporomycetes</taxon>
        <taxon>Albuginales</taxon>
        <taxon>Albuginaceae</taxon>
        <taxon>Albugo</taxon>
    </lineage>
</organism>
<evidence type="ECO:0000313" key="1">
    <source>
        <dbReference type="EMBL" id="CCA19048.1"/>
    </source>
</evidence>
<reference evidence="1" key="2">
    <citation type="submission" date="2011-02" db="EMBL/GenBank/DDBJ databases">
        <authorList>
            <person name="MacLean D."/>
        </authorList>
    </citation>
    <scope>NUCLEOTIDE SEQUENCE</scope>
</reference>
<dbReference type="HOGENOM" id="CLU_1848770_0_0_1"/>
<proteinExistence type="predicted"/>